<accession>A0AAN9R9N7</accession>
<dbReference type="EMBL" id="JAYMYR010000005">
    <property type="protein sequence ID" value="KAK7364356.1"/>
    <property type="molecule type" value="Genomic_DNA"/>
</dbReference>
<reference evidence="1 2" key="1">
    <citation type="submission" date="2024-01" db="EMBL/GenBank/DDBJ databases">
        <title>The genomes of 5 underutilized Papilionoideae crops provide insights into root nodulation and disease resistanc.</title>
        <authorList>
            <person name="Jiang F."/>
        </authorList>
    </citation>
    <scope>NUCLEOTIDE SEQUENCE [LARGE SCALE GENOMIC DNA]</scope>
    <source>
        <strain evidence="1">JINMINGXINNONG_FW02</strain>
        <tissue evidence="1">Leaves</tissue>
    </source>
</reference>
<proteinExistence type="predicted"/>
<comment type="caution">
    <text evidence="1">The sequence shown here is derived from an EMBL/GenBank/DDBJ whole genome shotgun (WGS) entry which is preliminary data.</text>
</comment>
<organism evidence="1 2">
    <name type="scientific">Phaseolus coccineus</name>
    <name type="common">Scarlet runner bean</name>
    <name type="synonym">Phaseolus multiflorus</name>
    <dbReference type="NCBI Taxonomy" id="3886"/>
    <lineage>
        <taxon>Eukaryota</taxon>
        <taxon>Viridiplantae</taxon>
        <taxon>Streptophyta</taxon>
        <taxon>Embryophyta</taxon>
        <taxon>Tracheophyta</taxon>
        <taxon>Spermatophyta</taxon>
        <taxon>Magnoliopsida</taxon>
        <taxon>eudicotyledons</taxon>
        <taxon>Gunneridae</taxon>
        <taxon>Pentapetalae</taxon>
        <taxon>rosids</taxon>
        <taxon>fabids</taxon>
        <taxon>Fabales</taxon>
        <taxon>Fabaceae</taxon>
        <taxon>Papilionoideae</taxon>
        <taxon>50 kb inversion clade</taxon>
        <taxon>NPAAA clade</taxon>
        <taxon>indigoferoid/millettioid clade</taxon>
        <taxon>Phaseoleae</taxon>
        <taxon>Phaseolus</taxon>
    </lineage>
</organism>
<dbReference type="AlphaFoldDB" id="A0AAN9R9N7"/>
<keyword evidence="2" id="KW-1185">Reference proteome</keyword>
<gene>
    <name evidence="1" type="ORF">VNO80_12946</name>
</gene>
<evidence type="ECO:0000313" key="1">
    <source>
        <dbReference type="EMBL" id="KAK7364356.1"/>
    </source>
</evidence>
<dbReference type="Proteomes" id="UP001374584">
    <property type="component" value="Unassembled WGS sequence"/>
</dbReference>
<sequence length="105" mass="11668">MMNLPEYPGVLGINDKRVPTLPSGLGNGAYKSFYCIQGGIFFLSQGRHRSERSCRMIVMAQTPCVEAFSTSDTSTKSFSTNNERVWVEEGSSPIGLTFLLPKEWL</sequence>
<evidence type="ECO:0000313" key="2">
    <source>
        <dbReference type="Proteomes" id="UP001374584"/>
    </source>
</evidence>
<protein>
    <submittedName>
        <fullName evidence="1">Uncharacterized protein</fullName>
    </submittedName>
</protein>
<name>A0AAN9R9N7_PHACN</name>